<dbReference type="RefSeq" id="WP_100986347.1">
    <property type="nucleotide sequence ID" value="NZ_CP025096.1"/>
</dbReference>
<evidence type="ECO:0000313" key="1">
    <source>
        <dbReference type="EMBL" id="AUD00924.1"/>
    </source>
</evidence>
<evidence type="ECO:0000313" key="2">
    <source>
        <dbReference type="Proteomes" id="UP000232883"/>
    </source>
</evidence>
<keyword evidence="2" id="KW-1185">Reference proteome</keyword>
<name>A0A2K8YTM2_9BACT</name>
<dbReference type="Proteomes" id="UP000232883">
    <property type="component" value="Chromosome"/>
</dbReference>
<organism evidence="1 2">
    <name type="scientific">Spirosoma pollinicola</name>
    <dbReference type="NCBI Taxonomy" id="2057025"/>
    <lineage>
        <taxon>Bacteria</taxon>
        <taxon>Pseudomonadati</taxon>
        <taxon>Bacteroidota</taxon>
        <taxon>Cytophagia</taxon>
        <taxon>Cytophagales</taxon>
        <taxon>Cytophagaceae</taxon>
        <taxon>Spirosoma</taxon>
    </lineage>
</organism>
<reference evidence="1 2" key="1">
    <citation type="submission" date="2017-11" db="EMBL/GenBank/DDBJ databases">
        <title>Taxonomic description and genome sequences of Spirosoma HA7 sp. nov., isolated from pollen microhabitat of Corylus avellana.</title>
        <authorList>
            <person name="Ambika Manirajan B."/>
            <person name="Suarez C."/>
            <person name="Ratering S."/>
            <person name="Geissler-Plaum R."/>
            <person name="Cardinale M."/>
            <person name="Sylvia S."/>
        </authorList>
    </citation>
    <scope>NUCLEOTIDE SEQUENCE [LARGE SCALE GENOMIC DNA]</scope>
    <source>
        <strain evidence="1 2">HA7</strain>
    </source>
</reference>
<accession>A0A2K8YTM2</accession>
<sequence length="520" mass="55189">MARTIVIKLNRLASEPVLTTTDQGSQFVYYIVPAEVILNVDDIESPRRSGFGRYTGNIADLSTDCGVVTPPDGHDPVWTLASLPGAVASAEYSISLYYNEVGTADNGKTIVGIDYSGGIPSWLIPSVSVSDNKLSLRGTPPPGTASFTVTLKLIQSDNRTASKTFTVVVTTATPYLVARYNPADDKITVFSGPDAGETTLPLLTDTDTTGHASREQMRYFGANVANLETRYRYDSATGPAKGLHVFKLEHLGKTKYGSLTIANADTDYQVITLSDTPPVVTPPPAVSGAVIAMDARWIRTRAGDPWGENKVYVWFNVSNSDDLILFSKSQAFGFPYAQHTENMRITGDAKNYTHSSSVNSVAGDVVTFKFKAKGQADSAFQEISVNVPGGASQTTARTQIYPVVETNPPVTPGSGSASIAAQQIVSGGAGLLTPSVQWSSGKARIANLATPSVPSGSTLYYWISGQQPSTSLPTGYDFNPGDDVGVMVAIVPNNINPNDGINWTGKGWTNITIGPAPVAN</sequence>
<protein>
    <submittedName>
        <fullName evidence="1">Uncharacterized protein</fullName>
    </submittedName>
</protein>
<dbReference type="EMBL" id="CP025096">
    <property type="protein sequence ID" value="AUD00924.1"/>
    <property type="molecule type" value="Genomic_DNA"/>
</dbReference>
<dbReference type="AlphaFoldDB" id="A0A2K8YTM2"/>
<proteinExistence type="predicted"/>
<dbReference type="KEGG" id="spir:CWM47_03300"/>
<gene>
    <name evidence="1" type="ORF">CWM47_03300</name>
</gene>